<evidence type="ECO:0000313" key="2">
    <source>
        <dbReference type="EMBL" id="ONK58565.1"/>
    </source>
</evidence>
<evidence type="ECO:0000259" key="1">
    <source>
        <dbReference type="Pfam" id="PF25794"/>
    </source>
</evidence>
<dbReference type="PANTHER" id="PTHR32387:SF3">
    <property type="entry name" value="ATP_DNA BINDING PROTEIN"/>
    <property type="match status" value="1"/>
</dbReference>
<name>A0A5P1EAL6_ASPOF</name>
<accession>A0A5P1EAL6</accession>
<organism evidence="2 3">
    <name type="scientific">Asparagus officinalis</name>
    <name type="common">Garden asparagus</name>
    <dbReference type="NCBI Taxonomy" id="4686"/>
    <lineage>
        <taxon>Eukaryota</taxon>
        <taxon>Viridiplantae</taxon>
        <taxon>Streptophyta</taxon>
        <taxon>Embryophyta</taxon>
        <taxon>Tracheophyta</taxon>
        <taxon>Spermatophyta</taxon>
        <taxon>Magnoliopsida</taxon>
        <taxon>Liliopsida</taxon>
        <taxon>Asparagales</taxon>
        <taxon>Asparagaceae</taxon>
        <taxon>Asparagoideae</taxon>
        <taxon>Asparagus</taxon>
    </lineage>
</organism>
<dbReference type="InterPro" id="IPR058210">
    <property type="entry name" value="SACS/Nov_dom"/>
</dbReference>
<proteinExistence type="predicted"/>
<gene>
    <name evidence="2" type="ORF">A4U43_C09F14380</name>
</gene>
<dbReference type="InterPro" id="IPR036890">
    <property type="entry name" value="HATPase_C_sf"/>
</dbReference>
<evidence type="ECO:0000313" key="3">
    <source>
        <dbReference type="Proteomes" id="UP000243459"/>
    </source>
</evidence>
<dbReference type="InterPro" id="IPR052957">
    <property type="entry name" value="Auxin_embryo_med"/>
</dbReference>
<dbReference type="OMA" id="SAICMED"/>
<dbReference type="Proteomes" id="UP000243459">
    <property type="component" value="Chromosome 9"/>
</dbReference>
<dbReference type="SUPFAM" id="SSF55874">
    <property type="entry name" value="ATPase domain of HSP90 chaperone/DNA topoisomerase II/histidine kinase"/>
    <property type="match status" value="1"/>
</dbReference>
<dbReference type="NCBIfam" id="NF047352">
    <property type="entry name" value="P_loop_sacsin"/>
    <property type="match status" value="1"/>
</dbReference>
<feature type="domain" description="Sacsin/Nov" evidence="1">
    <location>
        <begin position="42"/>
        <end position="144"/>
    </location>
</feature>
<dbReference type="Pfam" id="PF25794">
    <property type="entry name" value="SACS"/>
    <property type="match status" value="1"/>
</dbReference>
<dbReference type="EMBL" id="CM007389">
    <property type="protein sequence ID" value="ONK58565.1"/>
    <property type="molecule type" value="Genomic_DNA"/>
</dbReference>
<protein>
    <recommendedName>
        <fullName evidence="1">Sacsin/Nov domain-containing protein</fullName>
    </recommendedName>
</protein>
<dbReference type="Gene3D" id="3.30.565.10">
    <property type="entry name" value="Histidine kinase-like ATPase, C-terminal domain"/>
    <property type="match status" value="1"/>
</dbReference>
<reference evidence="3" key="1">
    <citation type="journal article" date="2017" name="Nat. Commun.">
        <title>The asparagus genome sheds light on the origin and evolution of a young Y chromosome.</title>
        <authorList>
            <person name="Harkess A."/>
            <person name="Zhou J."/>
            <person name="Xu C."/>
            <person name="Bowers J.E."/>
            <person name="Van der Hulst R."/>
            <person name="Ayyampalayam S."/>
            <person name="Mercati F."/>
            <person name="Riccardi P."/>
            <person name="McKain M.R."/>
            <person name="Kakrana A."/>
            <person name="Tang H."/>
            <person name="Ray J."/>
            <person name="Groenendijk J."/>
            <person name="Arikit S."/>
            <person name="Mathioni S.M."/>
            <person name="Nakano M."/>
            <person name="Shan H."/>
            <person name="Telgmann-Rauber A."/>
            <person name="Kanno A."/>
            <person name="Yue Z."/>
            <person name="Chen H."/>
            <person name="Li W."/>
            <person name="Chen Y."/>
            <person name="Xu X."/>
            <person name="Zhang Y."/>
            <person name="Luo S."/>
            <person name="Chen H."/>
            <person name="Gao J."/>
            <person name="Mao Z."/>
            <person name="Pires J.C."/>
            <person name="Luo M."/>
            <person name="Kudrna D."/>
            <person name="Wing R.A."/>
            <person name="Meyers B.C."/>
            <person name="Yi K."/>
            <person name="Kong H."/>
            <person name="Lavrijsen P."/>
            <person name="Sunseri F."/>
            <person name="Falavigna A."/>
            <person name="Ye Y."/>
            <person name="Leebens-Mack J.H."/>
            <person name="Chen G."/>
        </authorList>
    </citation>
    <scope>NUCLEOTIDE SEQUENCE [LARGE SCALE GENOMIC DNA]</scope>
    <source>
        <strain evidence="3">cv. DH0086</strain>
    </source>
</reference>
<dbReference type="Gramene" id="ONK58565">
    <property type="protein sequence ID" value="ONK58565"/>
    <property type="gene ID" value="A4U43_C09F14380"/>
</dbReference>
<keyword evidence="3" id="KW-1185">Reference proteome</keyword>
<dbReference type="PANTHER" id="PTHR32387">
    <property type="entry name" value="WU:FJ29H11"/>
    <property type="match status" value="1"/>
</dbReference>
<sequence>MEKAREHIESIRRDRFFIGREQKNPLAEDMHQAVNYLSEELYAKDVHFLMELIQNAEDNEYPAGTPPSLEFLITSKDLAATGASATLLVFNNEKGFSPANIESICRVGKSTKKGCRNRGYIGEKGIGFKSVFLVSSQPHVFSNGYQIRFNEEPCPECNIGYIVPEWVEDNLMLSNIKQVYGPSTKLPTTTIILPLKVGKVAAVKQQLSKMHPEILLFLSKIKQLAVREENDDPRLNTVSQISISSETDVEMRKNVDAESYTRHLAAQENGKGEEEECSYYMWKQTFPVKSDCRVKKRMEVDEWVIILAFPWGQRLNRGLTTPGIYSFLPTEMVTNFPFIIQADLLLSSSRESILLDSPWNKGILECVPSAFTNAFVSLVKSTPTAPPSCISSMFRFLPVKSSKIPLMDSVRQSIKEKVVAEHIVPCESRTSQKFFSKPGEVGRLMPEFWNILDKVEKLKVDFKNLSSHGIYCLSSSLDRKENDEVLDFLGVGFVDKQWYGNCIQSSNLVREVTEEVYLDLLCFLANKWQDFFKGTNMANIPLIKYVDVSGSFSLRSINGAASSSQKIGIASESKNISWLISWSREFLSSAIFFVPQNTQTVLATYPRQATIISWLKSNAEVQVLDVYNYGLKALPSLRDDRRHVIAFVHFLYHSCSKGYLTEWAVKELCSRMPLVNSYGNVTAQTKKTLVPAKCSRWVGLLGSNVWIGEGYVEMGADYIMSGNFAGNYTAEKILLPFLENHIGASDVPKICPPNAPFSTASSPLTKENTFLLLEWISKLKYRGIQIPQRFLHCIKSGSWLKTSVGYKPPSVSFLSNSDWGSLLRMESTLIDIPMVDQRFYDYKLGSYKEELRFIGVRFDFVEASTYIGNHLMSLAANSTLSSGNVISLLDLIRALREKKLSPEHLISSIKHGSWLKTSQGYRSPVGAVLKTFEWTTASLISNLPFIDQGFYGDRILNYGTELQLLGVVVGLNHNHQHVVDNFKLTSPVAADAAILILDCIRYVKSSEVFISKLRGLSWVRTHTGYKMPRECFLVDSKWECLLEVVDEVPLVDQAFYSGRIGSYKEELKKAGVLVSFEEASKAIANRFKLLSSSSTLTKKNVFALLSSYRQLTKISYRFPSDLTNCIHTEKWIRTRTGFRSPKESILFEAEWESVSPIATLPFIDDTEAYYGKGIYEYKDELKALGCTVEFKEGAHFVVTSLNIPKDPSSVSAPSCLSLLKCIRNLKKKKAEIFPKQFMASIDKKWLKTAMGYRFPGECIVYDSKWEPVLERGDGPFLDQDFYGSDISTYGEELKMFGVIVGYGNGCKVLADHLKCHCQTNAIVRVYKYLMEFKWEPEDGASDWIWIPDGAEGGKWVGSYCCVLSDKDDLFSSQLYVLDKYYERKLLGFFSLALKVKNVPTVEDYCKLWYMWESALHQPTEAECIAFWVFIAKHWFLKTTNHLLERITKVPVLSGNGIELC</sequence>